<sequence length="757" mass="79555">MPLSLLPSRTSLSSWSSGAVLAGEAYQMPEGACGGIRVKLYLAAGLLEPVTGCGEADTVALMQRRVYDVGGTSGERGQRGPVDAGGQMGKGGGGKGKGDGCGKAGGKAPVAPALDLLNGYCEQKKIRPTFDWSETVIWHDREKGRQEPGWLCILYLPGIGEARGEGSSKKAAKSAAAKDCVDRMQAMGIRLTKSSDLKAGSAGPAWAIAGSASLLMGGGVGGARLPSGNVTGVLQGMPIEEAYDFQPQASRMIALLRRGQADEALAVAQAVQIPKVMKMKHLADCLTSIGVRTKDAAAQRFMRGILECGVVNFPNAASASYFCRFGTWAMREFIAEAVSCAEQARSVVPQTLERNGTCIREMTISGPDKGMAPNELKLVPSSGELPRGSSFFKGDWILVTTPHTNQVRVDEENGRSASYEAEAQQVDRAANHVTYVRQITALHKLTNDPGGLDWLSLVLMAAEEEDGFHKVADLCACPPPTGRCPPVASVLAKANESQCKALEAALSRRLTLVQGPPGAGKTSTAVLLMQLWTFAGRKPILATADSNIAVDNLCGGCVTAGLNVVRVGRKESGNPDLEQYTLFEKARASGKPGGDRNKWKAEKEILENADVVCCTCSGAEHPAMQGTMYANLLLDEAGQTTELGCMIPMLHLNDRGSVVLVGDHKQLPATVACLEADVEGLGTSLFERLTSFGVVPQLLDILTVPHAPCHRGLPFAAVLPGQAAVGHPRLGSPGGDGHLLASDGVPRGVPAGHWPRA</sequence>
<dbReference type="PANTHER" id="PTHR10887:SF517">
    <property type="entry name" value="RNA HELICASE NONSENSE MRNA REDUCING FACTOR"/>
    <property type="match status" value="1"/>
</dbReference>
<dbReference type="InterPro" id="IPR014720">
    <property type="entry name" value="dsRBD_dom"/>
</dbReference>
<feature type="compositionally biased region" description="Gly residues" evidence="2">
    <location>
        <begin position="86"/>
        <end position="97"/>
    </location>
</feature>
<keyword evidence="5" id="KW-1185">Reference proteome</keyword>
<evidence type="ECO:0000313" key="5">
    <source>
        <dbReference type="Proteomes" id="UP001189429"/>
    </source>
</evidence>
<keyword evidence="1" id="KW-0694">RNA-binding</keyword>
<dbReference type="Gene3D" id="3.30.160.20">
    <property type="match status" value="1"/>
</dbReference>
<evidence type="ECO:0000256" key="2">
    <source>
        <dbReference type="SAM" id="MobiDB-lite"/>
    </source>
</evidence>
<dbReference type="EMBL" id="CAUYUJ010005535">
    <property type="protein sequence ID" value="CAK0814030.1"/>
    <property type="molecule type" value="Genomic_DNA"/>
</dbReference>
<evidence type="ECO:0000256" key="1">
    <source>
        <dbReference type="PROSITE-ProRule" id="PRU00266"/>
    </source>
</evidence>
<feature type="region of interest" description="Disordered" evidence="2">
    <location>
        <begin position="731"/>
        <end position="757"/>
    </location>
</feature>
<dbReference type="PROSITE" id="PS50137">
    <property type="entry name" value="DS_RBD"/>
    <property type="match status" value="1"/>
</dbReference>
<feature type="domain" description="DRBM" evidence="3">
    <location>
        <begin position="112"/>
        <end position="186"/>
    </location>
</feature>
<proteinExistence type="predicted"/>
<evidence type="ECO:0000259" key="3">
    <source>
        <dbReference type="PROSITE" id="PS50137"/>
    </source>
</evidence>
<dbReference type="Pfam" id="PF00035">
    <property type="entry name" value="dsrm"/>
    <property type="match status" value="1"/>
</dbReference>
<accession>A0ABN9R5F9</accession>
<feature type="region of interest" description="Disordered" evidence="2">
    <location>
        <begin position="71"/>
        <end position="97"/>
    </location>
</feature>
<dbReference type="Proteomes" id="UP001189429">
    <property type="component" value="Unassembled WGS sequence"/>
</dbReference>
<dbReference type="PANTHER" id="PTHR10887">
    <property type="entry name" value="DNA2/NAM7 HELICASE FAMILY"/>
    <property type="match status" value="1"/>
</dbReference>
<name>A0ABN9R5F9_9DINO</name>
<organism evidence="4 5">
    <name type="scientific">Prorocentrum cordatum</name>
    <dbReference type="NCBI Taxonomy" id="2364126"/>
    <lineage>
        <taxon>Eukaryota</taxon>
        <taxon>Sar</taxon>
        <taxon>Alveolata</taxon>
        <taxon>Dinophyceae</taxon>
        <taxon>Prorocentrales</taxon>
        <taxon>Prorocentraceae</taxon>
        <taxon>Prorocentrum</taxon>
    </lineage>
</organism>
<dbReference type="SUPFAM" id="SSF54768">
    <property type="entry name" value="dsRNA-binding domain-like"/>
    <property type="match status" value="1"/>
</dbReference>
<dbReference type="Pfam" id="PF13086">
    <property type="entry name" value="AAA_11"/>
    <property type="match status" value="2"/>
</dbReference>
<dbReference type="SMART" id="SM00358">
    <property type="entry name" value="DSRM"/>
    <property type="match status" value="1"/>
</dbReference>
<comment type="caution">
    <text evidence="4">The sequence shown here is derived from an EMBL/GenBank/DDBJ whole genome shotgun (WGS) entry which is preliminary data.</text>
</comment>
<dbReference type="InterPro" id="IPR045055">
    <property type="entry name" value="DNA2/NAM7-like"/>
</dbReference>
<gene>
    <name evidence="4" type="ORF">PCOR1329_LOCUS17735</name>
</gene>
<dbReference type="Gene3D" id="3.40.50.300">
    <property type="entry name" value="P-loop containing nucleotide triphosphate hydrolases"/>
    <property type="match status" value="2"/>
</dbReference>
<reference evidence="4" key="1">
    <citation type="submission" date="2023-10" db="EMBL/GenBank/DDBJ databases">
        <authorList>
            <person name="Chen Y."/>
            <person name="Shah S."/>
            <person name="Dougan E. K."/>
            <person name="Thang M."/>
            <person name="Chan C."/>
        </authorList>
    </citation>
    <scope>NUCLEOTIDE SEQUENCE [LARGE SCALE GENOMIC DNA]</scope>
</reference>
<evidence type="ECO:0000313" key="4">
    <source>
        <dbReference type="EMBL" id="CAK0814030.1"/>
    </source>
</evidence>
<dbReference type="InterPro" id="IPR027417">
    <property type="entry name" value="P-loop_NTPase"/>
</dbReference>
<dbReference type="SUPFAM" id="SSF52540">
    <property type="entry name" value="P-loop containing nucleoside triphosphate hydrolases"/>
    <property type="match status" value="1"/>
</dbReference>
<protein>
    <recommendedName>
        <fullName evidence="3">DRBM domain-containing protein</fullName>
    </recommendedName>
</protein>
<dbReference type="InterPro" id="IPR041677">
    <property type="entry name" value="DNA2/NAM7_AAA_11"/>
</dbReference>